<keyword evidence="7" id="KW-0472">Membrane</keyword>
<keyword evidence="11" id="KW-1185">Reference proteome</keyword>
<dbReference type="NCBIfam" id="NF007739">
    <property type="entry name" value="PRK10419.1"/>
    <property type="match status" value="2"/>
</dbReference>
<dbReference type="PANTHER" id="PTHR43297">
    <property type="entry name" value="OLIGOPEPTIDE TRANSPORT ATP-BINDING PROTEIN APPD"/>
    <property type="match status" value="1"/>
</dbReference>
<dbReference type="EMBL" id="FZNO01000001">
    <property type="protein sequence ID" value="SNR24418.1"/>
    <property type="molecule type" value="Genomic_DNA"/>
</dbReference>
<feature type="domain" description="ABC transporter" evidence="9">
    <location>
        <begin position="368"/>
        <end position="618"/>
    </location>
</feature>
<dbReference type="InterPro" id="IPR013563">
    <property type="entry name" value="Oligopep_ABC_C"/>
</dbReference>
<dbReference type="PROSITE" id="PS50893">
    <property type="entry name" value="ABC_TRANSPORTER_2"/>
    <property type="match status" value="2"/>
</dbReference>
<dbReference type="SMART" id="SM00382">
    <property type="entry name" value="AAA"/>
    <property type="match status" value="2"/>
</dbReference>
<proteinExistence type="inferred from homology"/>
<dbReference type="GO" id="GO:0015833">
    <property type="term" value="P:peptide transport"/>
    <property type="evidence" value="ECO:0007669"/>
    <property type="project" value="InterPro"/>
</dbReference>
<dbReference type="Proteomes" id="UP000198403">
    <property type="component" value="Unassembled WGS sequence"/>
</dbReference>
<dbReference type="AlphaFoldDB" id="A0A238UQY1"/>
<sequence>MIRQEPTTSRAPEGTAPLFEVRDLTVAFVGESGPVPAVRGLSYALSRGEVLGIVGESGSGKSASALAVMGLLPSSATVSGSVRLRGEELLGLSDRRLARIRGSRIAMVFQDPLSALTPVHRIGDQVAEAVRIHQGVSAAAAHDRAVELLDAVGIPNAAQRARAYPHEFSGGMRQRVMIAMAIANDPDVLIADEPTTALDVTVQAQVLALLETARRMTGAATVVITHDLAVVAGIADRIVVMYAGKAVESGPVVPVYADPRMPYTIGLLGSVPRLDRPGRPLTPIEGAPPDLARLPQGCPFVSRCPVNVPVCRTIEPALEPVARSDRRAACHRRGEIAFGRIGGAPVFPLPEIASAREESPRDGRPAVLEVRQLVKRHPITTGVVLRRRIGTITAVDGISFDIREGEALGLVGESGCGKTTTVMQLLELAAPEEGRVSMLGRDIASLSRDGRKHLRREVQVVFQDPFASLDPRLPVGDIIAEPLRAFGVSLDRRHGRVRDLLDLVGLSAEHANRYPADLSGGQRQRIGIARALALEPRLLVLDEPVSALDVSIQAGVLNLLEHLKVHLGLAYLFVGHDLSVVRHVADRVAVMYAGRLVEVGDADEVFGHPTHPYTQALLSAVPIPEPGTERQRTRILLDGDLPDPADLPSGCRFRSRCPLFARLPPERRRRCSDVDPPLEPRSTGDHQSACHWARDNPILPAGAGRSRTGRSDTD</sequence>
<evidence type="ECO:0000256" key="4">
    <source>
        <dbReference type="ARBA" id="ARBA00022475"/>
    </source>
</evidence>
<dbReference type="FunFam" id="3.40.50.300:FF:000016">
    <property type="entry name" value="Oligopeptide ABC transporter ATP-binding component"/>
    <property type="match status" value="2"/>
</dbReference>
<dbReference type="InterPro" id="IPR017871">
    <property type="entry name" value="ABC_transporter-like_CS"/>
</dbReference>
<evidence type="ECO:0000256" key="3">
    <source>
        <dbReference type="ARBA" id="ARBA00022448"/>
    </source>
</evidence>
<dbReference type="InterPro" id="IPR027417">
    <property type="entry name" value="P-loop_NTPase"/>
</dbReference>
<keyword evidence="6 10" id="KW-0067">ATP-binding</keyword>
<organism evidence="10 11">
    <name type="scientific">Blastococcus mobilis</name>
    <dbReference type="NCBI Taxonomy" id="1938746"/>
    <lineage>
        <taxon>Bacteria</taxon>
        <taxon>Bacillati</taxon>
        <taxon>Actinomycetota</taxon>
        <taxon>Actinomycetes</taxon>
        <taxon>Geodermatophilales</taxon>
        <taxon>Geodermatophilaceae</taxon>
        <taxon>Blastococcus</taxon>
    </lineage>
</organism>
<comment type="subcellular location">
    <subcellularLocation>
        <location evidence="1">Cell membrane</location>
        <topology evidence="1">Peripheral membrane protein</topology>
    </subcellularLocation>
</comment>
<evidence type="ECO:0000256" key="7">
    <source>
        <dbReference type="ARBA" id="ARBA00023136"/>
    </source>
</evidence>
<dbReference type="SUPFAM" id="SSF52540">
    <property type="entry name" value="P-loop containing nucleoside triphosphate hydrolases"/>
    <property type="match status" value="2"/>
</dbReference>
<evidence type="ECO:0000256" key="8">
    <source>
        <dbReference type="SAM" id="MobiDB-lite"/>
    </source>
</evidence>
<dbReference type="PANTHER" id="PTHR43297:SF2">
    <property type="entry name" value="DIPEPTIDE TRANSPORT ATP-BINDING PROTEIN DPPD"/>
    <property type="match status" value="1"/>
</dbReference>
<dbReference type="OrthoDB" id="4008250at2"/>
<evidence type="ECO:0000256" key="6">
    <source>
        <dbReference type="ARBA" id="ARBA00022840"/>
    </source>
</evidence>
<keyword evidence="4" id="KW-1003">Cell membrane</keyword>
<evidence type="ECO:0000256" key="2">
    <source>
        <dbReference type="ARBA" id="ARBA00005417"/>
    </source>
</evidence>
<dbReference type="InterPro" id="IPR003439">
    <property type="entry name" value="ABC_transporter-like_ATP-bd"/>
</dbReference>
<evidence type="ECO:0000313" key="10">
    <source>
        <dbReference type="EMBL" id="SNR24418.1"/>
    </source>
</evidence>
<dbReference type="NCBIfam" id="NF008453">
    <property type="entry name" value="PRK11308.1"/>
    <property type="match status" value="2"/>
</dbReference>
<gene>
    <name evidence="10" type="ORF">SAMN06272737_101253</name>
</gene>
<feature type="domain" description="ABC transporter" evidence="9">
    <location>
        <begin position="21"/>
        <end position="268"/>
    </location>
</feature>
<dbReference type="CDD" id="cd03257">
    <property type="entry name" value="ABC_NikE_OppD_transporters"/>
    <property type="match status" value="2"/>
</dbReference>
<dbReference type="NCBIfam" id="TIGR01727">
    <property type="entry name" value="oligo_HPY"/>
    <property type="match status" value="2"/>
</dbReference>
<protein>
    <submittedName>
        <fullName evidence="10">Peptide/nickel transport system ATP-binding protein</fullName>
    </submittedName>
</protein>
<evidence type="ECO:0000256" key="5">
    <source>
        <dbReference type="ARBA" id="ARBA00022741"/>
    </source>
</evidence>
<comment type="similarity">
    <text evidence="2">Belongs to the ABC transporter superfamily.</text>
</comment>
<evidence type="ECO:0000313" key="11">
    <source>
        <dbReference type="Proteomes" id="UP000198403"/>
    </source>
</evidence>
<keyword evidence="5" id="KW-0547">Nucleotide-binding</keyword>
<dbReference type="GO" id="GO:0005886">
    <property type="term" value="C:plasma membrane"/>
    <property type="evidence" value="ECO:0007669"/>
    <property type="project" value="UniProtKB-SubCell"/>
</dbReference>
<dbReference type="Pfam" id="PF00005">
    <property type="entry name" value="ABC_tran"/>
    <property type="match status" value="2"/>
</dbReference>
<name>A0A238UQY1_9ACTN</name>
<feature type="region of interest" description="Disordered" evidence="8">
    <location>
        <begin position="668"/>
        <end position="714"/>
    </location>
</feature>
<reference evidence="10 11" key="1">
    <citation type="submission" date="2017-06" db="EMBL/GenBank/DDBJ databases">
        <authorList>
            <person name="Kim H.J."/>
            <person name="Triplett B.A."/>
        </authorList>
    </citation>
    <scope>NUCLEOTIDE SEQUENCE [LARGE SCALE GENOMIC DNA]</scope>
    <source>
        <strain evidence="10 11">DSM 44272</strain>
    </source>
</reference>
<accession>A0A238UQY1</accession>
<dbReference type="GO" id="GO:0016887">
    <property type="term" value="F:ATP hydrolysis activity"/>
    <property type="evidence" value="ECO:0007669"/>
    <property type="project" value="InterPro"/>
</dbReference>
<dbReference type="Pfam" id="PF08352">
    <property type="entry name" value="oligo_HPY"/>
    <property type="match status" value="2"/>
</dbReference>
<keyword evidence="3" id="KW-0813">Transport</keyword>
<dbReference type="InterPro" id="IPR003593">
    <property type="entry name" value="AAA+_ATPase"/>
</dbReference>
<dbReference type="GO" id="GO:0005524">
    <property type="term" value="F:ATP binding"/>
    <property type="evidence" value="ECO:0007669"/>
    <property type="project" value="UniProtKB-KW"/>
</dbReference>
<evidence type="ECO:0000256" key="1">
    <source>
        <dbReference type="ARBA" id="ARBA00004202"/>
    </source>
</evidence>
<dbReference type="InterPro" id="IPR050388">
    <property type="entry name" value="ABC_Ni/Peptide_Import"/>
</dbReference>
<dbReference type="Gene3D" id="3.40.50.300">
    <property type="entry name" value="P-loop containing nucleotide triphosphate hydrolases"/>
    <property type="match status" value="2"/>
</dbReference>
<evidence type="ECO:0000259" key="9">
    <source>
        <dbReference type="PROSITE" id="PS50893"/>
    </source>
</evidence>
<dbReference type="PROSITE" id="PS00211">
    <property type="entry name" value="ABC_TRANSPORTER_1"/>
    <property type="match status" value="2"/>
</dbReference>